<keyword evidence="1" id="KW-1133">Transmembrane helix</keyword>
<protein>
    <recommendedName>
        <fullName evidence="4">PAP2 superfamily protein</fullName>
    </recommendedName>
</protein>
<keyword evidence="1" id="KW-0472">Membrane</keyword>
<evidence type="ECO:0000313" key="3">
    <source>
        <dbReference type="Proteomes" id="UP000612680"/>
    </source>
</evidence>
<dbReference type="Proteomes" id="UP000612680">
    <property type="component" value="Chromosome"/>
</dbReference>
<keyword evidence="3" id="KW-1185">Reference proteome</keyword>
<reference evidence="2 3" key="1">
    <citation type="submission" date="2020-06" db="EMBL/GenBank/DDBJ databases">
        <title>Dyadobacter sandarakinus sp. nov., isolated from the soil of the Arctic Yellow River Station.</title>
        <authorList>
            <person name="Zhang Y."/>
            <person name="Peng F."/>
        </authorList>
    </citation>
    <scope>NUCLEOTIDE SEQUENCE [LARGE SCALE GENOMIC DNA]</scope>
    <source>
        <strain evidence="2 3">Q3-56</strain>
    </source>
</reference>
<evidence type="ECO:0000256" key="1">
    <source>
        <dbReference type="SAM" id="Phobius"/>
    </source>
</evidence>
<feature type="transmembrane region" description="Helical" evidence="1">
    <location>
        <begin position="193"/>
        <end position="211"/>
    </location>
</feature>
<dbReference type="RefSeq" id="WP_204657336.1">
    <property type="nucleotide sequence ID" value="NZ_CP056775.1"/>
</dbReference>
<proteinExistence type="predicted"/>
<name>A0ABX7I9F4_9BACT</name>
<evidence type="ECO:0008006" key="4">
    <source>
        <dbReference type="Google" id="ProtNLM"/>
    </source>
</evidence>
<feature type="transmembrane region" description="Helical" evidence="1">
    <location>
        <begin position="7"/>
        <end position="29"/>
    </location>
</feature>
<feature type="transmembrane region" description="Helical" evidence="1">
    <location>
        <begin position="115"/>
        <end position="132"/>
    </location>
</feature>
<feature type="transmembrane region" description="Helical" evidence="1">
    <location>
        <begin position="163"/>
        <end position="181"/>
    </location>
</feature>
<keyword evidence="1" id="KW-0812">Transmembrane</keyword>
<gene>
    <name evidence="2" type="ORF">HWI92_16575</name>
</gene>
<accession>A0ABX7I9F4</accession>
<sequence>MNNRLAITLSVVFHPLLLTTYLFLLLFFVTPDLLGVNAFELTGMSSLLLLIFVNTFVVPAVTIFYMHKARIISSLQVDNLAERRLPYLMCVLVYALATYLFGWKLEPIAELAPKIAVILGSVTVSLFVVFAISLTWKVSAHATGIGGAIAMLSGMIIRFNETALLPSLLATILIGGCVLSARLQLNAHNSGQILAGFLCGAAVSSATVYFFF</sequence>
<evidence type="ECO:0000313" key="2">
    <source>
        <dbReference type="EMBL" id="QRR02410.1"/>
    </source>
</evidence>
<dbReference type="EMBL" id="CP056775">
    <property type="protein sequence ID" value="QRR02410.1"/>
    <property type="molecule type" value="Genomic_DNA"/>
</dbReference>
<organism evidence="2 3">
    <name type="scientific">Dyadobacter sandarakinus</name>
    <dbReference type="NCBI Taxonomy" id="2747268"/>
    <lineage>
        <taxon>Bacteria</taxon>
        <taxon>Pseudomonadati</taxon>
        <taxon>Bacteroidota</taxon>
        <taxon>Cytophagia</taxon>
        <taxon>Cytophagales</taxon>
        <taxon>Spirosomataceae</taxon>
        <taxon>Dyadobacter</taxon>
    </lineage>
</organism>
<feature type="transmembrane region" description="Helical" evidence="1">
    <location>
        <begin position="41"/>
        <end position="65"/>
    </location>
</feature>
<feature type="transmembrane region" description="Helical" evidence="1">
    <location>
        <begin position="85"/>
        <end position="103"/>
    </location>
</feature>